<sequence length="176" mass="18976">MSSDTGNRTPGYRVRGDNVSHYTISETGVAESAEGVRMFDWQAPSAAKKLLLTSTALSKLEICQSRNPSCTYCYYNTVHISQSFDHVQTLCTCASIKVDVGGGGKRSGPMSEIVDCKIGSHQLTRRGAFDPSRTAPPLPLEHLDAHRGVRAMAQHCVSLSPLTVSPTCVCLHHSNG</sequence>
<dbReference type="EMBL" id="MU274904">
    <property type="protein sequence ID" value="KAI0092130.1"/>
    <property type="molecule type" value="Genomic_DNA"/>
</dbReference>
<gene>
    <name evidence="1" type="ORF">BDY19DRAFT_580847</name>
</gene>
<accession>A0ACB8UCX0</accession>
<organism evidence="1 2">
    <name type="scientific">Irpex rosettiformis</name>
    <dbReference type="NCBI Taxonomy" id="378272"/>
    <lineage>
        <taxon>Eukaryota</taxon>
        <taxon>Fungi</taxon>
        <taxon>Dikarya</taxon>
        <taxon>Basidiomycota</taxon>
        <taxon>Agaricomycotina</taxon>
        <taxon>Agaricomycetes</taxon>
        <taxon>Polyporales</taxon>
        <taxon>Irpicaceae</taxon>
        <taxon>Irpex</taxon>
    </lineage>
</organism>
<evidence type="ECO:0000313" key="1">
    <source>
        <dbReference type="EMBL" id="KAI0092130.1"/>
    </source>
</evidence>
<name>A0ACB8UCX0_9APHY</name>
<comment type="caution">
    <text evidence="1">The sequence shown here is derived from an EMBL/GenBank/DDBJ whole genome shotgun (WGS) entry which is preliminary data.</text>
</comment>
<protein>
    <submittedName>
        <fullName evidence="1">Uncharacterized protein</fullName>
    </submittedName>
</protein>
<evidence type="ECO:0000313" key="2">
    <source>
        <dbReference type="Proteomes" id="UP001055072"/>
    </source>
</evidence>
<dbReference type="Proteomes" id="UP001055072">
    <property type="component" value="Unassembled WGS sequence"/>
</dbReference>
<proteinExistence type="predicted"/>
<keyword evidence="2" id="KW-1185">Reference proteome</keyword>
<reference evidence="1" key="1">
    <citation type="journal article" date="2021" name="Environ. Microbiol.">
        <title>Gene family expansions and transcriptome signatures uncover fungal adaptations to wood decay.</title>
        <authorList>
            <person name="Hage H."/>
            <person name="Miyauchi S."/>
            <person name="Viragh M."/>
            <person name="Drula E."/>
            <person name="Min B."/>
            <person name="Chaduli D."/>
            <person name="Navarro D."/>
            <person name="Favel A."/>
            <person name="Norest M."/>
            <person name="Lesage-Meessen L."/>
            <person name="Balint B."/>
            <person name="Merenyi Z."/>
            <person name="de Eugenio L."/>
            <person name="Morin E."/>
            <person name="Martinez A.T."/>
            <person name="Baldrian P."/>
            <person name="Stursova M."/>
            <person name="Martinez M.J."/>
            <person name="Novotny C."/>
            <person name="Magnuson J.K."/>
            <person name="Spatafora J.W."/>
            <person name="Maurice S."/>
            <person name="Pangilinan J."/>
            <person name="Andreopoulos W."/>
            <person name="LaButti K."/>
            <person name="Hundley H."/>
            <person name="Na H."/>
            <person name="Kuo A."/>
            <person name="Barry K."/>
            <person name="Lipzen A."/>
            <person name="Henrissat B."/>
            <person name="Riley R."/>
            <person name="Ahrendt S."/>
            <person name="Nagy L.G."/>
            <person name="Grigoriev I.V."/>
            <person name="Martin F."/>
            <person name="Rosso M.N."/>
        </authorList>
    </citation>
    <scope>NUCLEOTIDE SEQUENCE</scope>
    <source>
        <strain evidence="1">CBS 384.51</strain>
    </source>
</reference>